<keyword evidence="1" id="KW-0863">Zinc-finger</keyword>
<feature type="domain" description="CCHC-type" evidence="3">
    <location>
        <begin position="94"/>
        <end position="108"/>
    </location>
</feature>
<dbReference type="AlphaFoldDB" id="A0A851ASN5"/>
<dbReference type="GO" id="GO:0004386">
    <property type="term" value="F:helicase activity"/>
    <property type="evidence" value="ECO:0007669"/>
    <property type="project" value="UniProtKB-KW"/>
</dbReference>
<proteinExistence type="predicted"/>
<keyword evidence="4" id="KW-0067">ATP-binding</keyword>
<feature type="region of interest" description="Disordered" evidence="2">
    <location>
        <begin position="1"/>
        <end position="51"/>
    </location>
</feature>
<dbReference type="Proteomes" id="UP000631391">
    <property type="component" value="Unassembled WGS sequence"/>
</dbReference>
<sequence length="259" mass="29577">MRQTREENEDEGEQPEFRQAAGNAPDRLEEILEKEEKPKPTRRTRATLGKGGNFVRLNLKRKTYSRGSLRGKFLRRQVWKQKWRKKFGAASDLCFRCGGRGHWASECPGKDLGSFPREIPEEEEEEALPTLEEAARRSDSDFIPEIPDGRSNRENSQLTPNSLDFQWPEYSPPSPPPPVDPLYSPNPDGTIPGKSRSKSVEKTWKKHGKKIHSYFLNPTDPPGEVLEALRILGYDSFRPGQAEAVMRILCGWVFLPFLS</sequence>
<feature type="non-terminal residue" evidence="4">
    <location>
        <position position="1"/>
    </location>
</feature>
<feature type="compositionally biased region" description="Polar residues" evidence="2">
    <location>
        <begin position="154"/>
        <end position="164"/>
    </location>
</feature>
<feature type="region of interest" description="Disordered" evidence="2">
    <location>
        <begin position="110"/>
        <end position="200"/>
    </location>
</feature>
<dbReference type="InterPro" id="IPR001878">
    <property type="entry name" value="Znf_CCHC"/>
</dbReference>
<keyword evidence="1" id="KW-0862">Zinc</keyword>
<dbReference type="Gene3D" id="4.10.60.10">
    <property type="entry name" value="Zinc finger, CCHC-type"/>
    <property type="match status" value="1"/>
</dbReference>
<dbReference type="SMART" id="SM00343">
    <property type="entry name" value="ZnF_C2HC"/>
    <property type="match status" value="1"/>
</dbReference>
<dbReference type="InterPro" id="IPR036875">
    <property type="entry name" value="Znf_CCHC_sf"/>
</dbReference>
<dbReference type="SUPFAM" id="SSF57756">
    <property type="entry name" value="Retrovirus zinc finger-like domains"/>
    <property type="match status" value="1"/>
</dbReference>
<feature type="compositionally biased region" description="Pro residues" evidence="2">
    <location>
        <begin position="170"/>
        <end position="180"/>
    </location>
</feature>
<keyword evidence="4" id="KW-0378">Hydrolase</keyword>
<name>A0A851ASN5_PICGY</name>
<keyword evidence="4" id="KW-0347">Helicase</keyword>
<evidence type="ECO:0000256" key="1">
    <source>
        <dbReference type="PROSITE-ProRule" id="PRU00047"/>
    </source>
</evidence>
<reference evidence="4" key="1">
    <citation type="submission" date="2019-10" db="EMBL/GenBank/DDBJ databases">
        <title>Bird 10,000 Genomes (B10K) Project - Family phase.</title>
        <authorList>
            <person name="Zhang G."/>
        </authorList>
    </citation>
    <scope>NUCLEOTIDE SEQUENCE</scope>
    <source>
        <strain evidence="4">B10K-DU-012-30</strain>
        <tissue evidence="4">Muscle</tissue>
    </source>
</reference>
<evidence type="ECO:0000313" key="5">
    <source>
        <dbReference type="Proteomes" id="UP000631391"/>
    </source>
</evidence>
<accession>A0A851ASN5</accession>
<gene>
    <name evidence="4" type="primary">Recql4</name>
    <name evidence="4" type="ORF">PICGYM_R14550</name>
</gene>
<dbReference type="EMBL" id="WEKY01003747">
    <property type="protein sequence ID" value="NWI36091.1"/>
    <property type="molecule type" value="Genomic_DNA"/>
</dbReference>
<dbReference type="OrthoDB" id="18781at2759"/>
<keyword evidence="1" id="KW-0479">Metal-binding</keyword>
<protein>
    <submittedName>
        <fullName evidence="4">RECQ4 helicase</fullName>
    </submittedName>
</protein>
<evidence type="ECO:0000256" key="2">
    <source>
        <dbReference type="SAM" id="MobiDB-lite"/>
    </source>
</evidence>
<feature type="compositionally biased region" description="Basic and acidic residues" evidence="2">
    <location>
        <begin position="26"/>
        <end position="39"/>
    </location>
</feature>
<feature type="non-terminal residue" evidence="4">
    <location>
        <position position="259"/>
    </location>
</feature>
<dbReference type="Pfam" id="PF00098">
    <property type="entry name" value="zf-CCHC"/>
    <property type="match status" value="1"/>
</dbReference>
<evidence type="ECO:0000259" key="3">
    <source>
        <dbReference type="PROSITE" id="PS50158"/>
    </source>
</evidence>
<dbReference type="PROSITE" id="PS50158">
    <property type="entry name" value="ZF_CCHC"/>
    <property type="match status" value="1"/>
</dbReference>
<keyword evidence="4" id="KW-0547">Nucleotide-binding</keyword>
<dbReference type="GO" id="GO:0003676">
    <property type="term" value="F:nucleic acid binding"/>
    <property type="evidence" value="ECO:0007669"/>
    <property type="project" value="InterPro"/>
</dbReference>
<comment type="caution">
    <text evidence="4">The sequence shown here is derived from an EMBL/GenBank/DDBJ whole genome shotgun (WGS) entry which is preliminary data.</text>
</comment>
<organism evidence="4 5">
    <name type="scientific">Picathartes gymnocephalus</name>
    <name type="common">White-necked rockfowl</name>
    <dbReference type="NCBI Taxonomy" id="175131"/>
    <lineage>
        <taxon>Eukaryota</taxon>
        <taxon>Metazoa</taxon>
        <taxon>Chordata</taxon>
        <taxon>Craniata</taxon>
        <taxon>Vertebrata</taxon>
        <taxon>Euteleostomi</taxon>
        <taxon>Archelosauria</taxon>
        <taxon>Archosauria</taxon>
        <taxon>Dinosauria</taxon>
        <taxon>Saurischia</taxon>
        <taxon>Theropoda</taxon>
        <taxon>Coelurosauria</taxon>
        <taxon>Aves</taxon>
        <taxon>Neognathae</taxon>
        <taxon>Neoaves</taxon>
        <taxon>Telluraves</taxon>
        <taxon>Australaves</taxon>
        <taxon>Passeriformes</taxon>
        <taxon>Picathartidae</taxon>
        <taxon>Picathartes</taxon>
    </lineage>
</organism>
<keyword evidence="5" id="KW-1185">Reference proteome</keyword>
<evidence type="ECO:0000313" key="4">
    <source>
        <dbReference type="EMBL" id="NWI36091.1"/>
    </source>
</evidence>
<dbReference type="GO" id="GO:0008270">
    <property type="term" value="F:zinc ion binding"/>
    <property type="evidence" value="ECO:0007669"/>
    <property type="project" value="UniProtKB-KW"/>
</dbReference>